<sequence>MLSRELLPIPMSQGGRLDINSGVARMSGKIWATLWKDDRRQPTTAVLIVHPASNFIGHYALEELASRGVAAVGLATRYVGNDSALIMENCVLDVGAAIRRLRELGYERVVLVGNSGGGGLAALYQEQAEHPTITHTPAGDPVDLTSADLIPADKIVMAMAHPGRAIVYTEGLDPAITDERRPFDRHRSLDMFDPANGPAYGAEFVERYRAAQIERNRRITGWAAEQIEALREHTRESQDGRKEAPDDLPFVVHGTAADPRFLDLALDPSDRKTGTLWGSPWVANFQPASLGHLTSLRSWLSQWSYDRGRANAYRALPHVKAPVMVVYGSADCAAFPSHARTMYEAVAHDRRELVEIKGADHYFQGRPDLARTMCDHLAEWSR</sequence>
<name>A0ABN2F567_9ACTN</name>
<reference evidence="1 2" key="1">
    <citation type="journal article" date="2019" name="Int. J. Syst. Evol. Microbiol.">
        <title>The Global Catalogue of Microorganisms (GCM) 10K type strain sequencing project: providing services to taxonomists for standard genome sequencing and annotation.</title>
        <authorList>
            <consortium name="The Broad Institute Genomics Platform"/>
            <consortium name="The Broad Institute Genome Sequencing Center for Infectious Disease"/>
            <person name="Wu L."/>
            <person name="Ma J."/>
        </authorList>
    </citation>
    <scope>NUCLEOTIDE SEQUENCE [LARGE SCALE GENOMIC DNA]</scope>
    <source>
        <strain evidence="1 2">JCM 13929</strain>
    </source>
</reference>
<keyword evidence="1" id="KW-0378">Hydrolase</keyword>
<protein>
    <submittedName>
        <fullName evidence="1">Alpha/beta fold hydrolase</fullName>
    </submittedName>
</protein>
<dbReference type="RefSeq" id="WP_346105127.1">
    <property type="nucleotide sequence ID" value="NZ_BAAAMU010000018.1"/>
</dbReference>
<dbReference type="EMBL" id="BAAAMU010000018">
    <property type="protein sequence ID" value="GAA1631286.1"/>
    <property type="molecule type" value="Genomic_DNA"/>
</dbReference>
<evidence type="ECO:0000313" key="2">
    <source>
        <dbReference type="Proteomes" id="UP001500064"/>
    </source>
</evidence>
<dbReference type="SUPFAM" id="SSF53474">
    <property type="entry name" value="alpha/beta-Hydrolases"/>
    <property type="match status" value="1"/>
</dbReference>
<keyword evidence="2" id="KW-1185">Reference proteome</keyword>
<accession>A0ABN2F567</accession>
<dbReference type="Proteomes" id="UP001500064">
    <property type="component" value="Unassembled WGS sequence"/>
</dbReference>
<dbReference type="Gene3D" id="3.40.50.1820">
    <property type="entry name" value="alpha/beta hydrolase"/>
    <property type="match status" value="2"/>
</dbReference>
<comment type="caution">
    <text evidence="1">The sequence shown here is derived from an EMBL/GenBank/DDBJ whole genome shotgun (WGS) entry which is preliminary data.</text>
</comment>
<dbReference type="InterPro" id="IPR029058">
    <property type="entry name" value="AB_hydrolase_fold"/>
</dbReference>
<dbReference type="GO" id="GO:0016787">
    <property type="term" value="F:hydrolase activity"/>
    <property type="evidence" value="ECO:0007669"/>
    <property type="project" value="UniProtKB-KW"/>
</dbReference>
<evidence type="ECO:0000313" key="1">
    <source>
        <dbReference type="EMBL" id="GAA1631286.1"/>
    </source>
</evidence>
<proteinExistence type="predicted"/>
<gene>
    <name evidence="1" type="ORF">GCM10009733_030180</name>
</gene>
<organism evidence="1 2">
    <name type="scientific">Nonomuraea maheshkhaliensis</name>
    <dbReference type="NCBI Taxonomy" id="419590"/>
    <lineage>
        <taxon>Bacteria</taxon>
        <taxon>Bacillati</taxon>
        <taxon>Actinomycetota</taxon>
        <taxon>Actinomycetes</taxon>
        <taxon>Streptosporangiales</taxon>
        <taxon>Streptosporangiaceae</taxon>
        <taxon>Nonomuraea</taxon>
    </lineage>
</organism>